<evidence type="ECO:0000259" key="10">
    <source>
        <dbReference type="Pfam" id="PF13231"/>
    </source>
</evidence>
<dbReference type="RefSeq" id="WP_166313964.1">
    <property type="nucleotide sequence ID" value="NZ_CP049866.1"/>
</dbReference>
<gene>
    <name evidence="11" type="ORF">G7071_01340</name>
</gene>
<organism evidence="11 12">
    <name type="scientific">Nocardioides piscis</name>
    <dbReference type="NCBI Taxonomy" id="2714938"/>
    <lineage>
        <taxon>Bacteria</taxon>
        <taxon>Bacillati</taxon>
        <taxon>Actinomycetota</taxon>
        <taxon>Actinomycetes</taxon>
        <taxon>Propionibacteriales</taxon>
        <taxon>Nocardioidaceae</taxon>
        <taxon>Nocardioides</taxon>
    </lineage>
</organism>
<feature type="transmembrane region" description="Helical" evidence="9">
    <location>
        <begin position="179"/>
        <end position="209"/>
    </location>
</feature>
<feature type="transmembrane region" description="Helical" evidence="9">
    <location>
        <begin position="221"/>
        <end position="238"/>
    </location>
</feature>
<evidence type="ECO:0000256" key="7">
    <source>
        <dbReference type="ARBA" id="ARBA00023136"/>
    </source>
</evidence>
<dbReference type="InterPro" id="IPR038731">
    <property type="entry name" value="RgtA/B/C-like"/>
</dbReference>
<reference evidence="11 12" key="1">
    <citation type="submission" date="2020-03" db="EMBL/GenBank/DDBJ databases">
        <title>Nocardioides sp. nov., isolated from fish.</title>
        <authorList>
            <person name="Hyun D.-W."/>
            <person name="Bae J.-W."/>
        </authorList>
    </citation>
    <scope>NUCLEOTIDE SEQUENCE [LARGE SCALE GENOMIC DNA]</scope>
    <source>
        <strain evidence="11 12">HDW12A</strain>
    </source>
</reference>
<evidence type="ECO:0000313" key="12">
    <source>
        <dbReference type="Proteomes" id="UP000502035"/>
    </source>
</evidence>
<feature type="transmembrane region" description="Helical" evidence="9">
    <location>
        <begin position="351"/>
        <end position="371"/>
    </location>
</feature>
<dbReference type="Proteomes" id="UP000502035">
    <property type="component" value="Chromosome"/>
</dbReference>
<feature type="region of interest" description="Disordered" evidence="8">
    <location>
        <begin position="1"/>
        <end position="27"/>
    </location>
</feature>
<keyword evidence="3" id="KW-0328">Glycosyltransferase</keyword>
<keyword evidence="2" id="KW-1003">Cell membrane</keyword>
<dbReference type="GO" id="GO:0016763">
    <property type="term" value="F:pentosyltransferase activity"/>
    <property type="evidence" value="ECO:0007669"/>
    <property type="project" value="TreeGrafter"/>
</dbReference>
<sequence length="517" mass="56572">MSLLDDRKAAQHAPAHHPQDVSREPRTSGSGLLAGVLILGLVVRLAWINSVGFNSDEAVYAGQAASIAGDEELFPYFPIFRAHPLLFQTTVSLAYQFGTSDVLGRLVSVAFGMATIVLTYYLGRTMYGPRAGLLAALVIAVMPYQVVVTRQVLLDGAMVTFSTLALLMTAMYGKTRHGGWLVAAGAALGLTCLTKETGVLLVGSVYAFLALAQHLGTRVRTAVLALSVWLVVFAPYPVSLKFADRGETGQNFLAWQLFRRPNHDWKFYAEVVPPAIGWGVVAVAVAAVVVSRKRWSWRETLLVCWIAVPIVVFEIWAVKGFQYLLPISTPVAVLAAMGVVRLTAHVGRWRTPVTVAMVAAVFLSCLVPTIARIRPSESDTFLAGSGGVPGGRETGHWIRDNVPEGAQMLALGPSMANIIEFYGRRRVYGLSVSTNPLNRNPTYQPIPNPDLAIRRNTLQYLVWDSFSAGRSPFYSARMRRYVERYNGRAIHTESVSVRGRDGETVTKPVIIVYEVRP</sequence>
<evidence type="ECO:0000256" key="3">
    <source>
        <dbReference type="ARBA" id="ARBA00022676"/>
    </source>
</evidence>
<keyword evidence="5 9" id="KW-0812">Transmembrane</keyword>
<keyword evidence="12" id="KW-1185">Reference proteome</keyword>
<dbReference type="AlphaFoldDB" id="A0A6G7YBY9"/>
<comment type="subcellular location">
    <subcellularLocation>
        <location evidence="1">Cell membrane</location>
        <topology evidence="1">Multi-pass membrane protein</topology>
    </subcellularLocation>
</comment>
<dbReference type="KEGG" id="npi:G7071_01340"/>
<name>A0A6G7YBY9_9ACTN</name>
<feature type="transmembrane region" description="Helical" evidence="9">
    <location>
        <begin position="324"/>
        <end position="344"/>
    </location>
</feature>
<keyword evidence="6 9" id="KW-1133">Transmembrane helix</keyword>
<evidence type="ECO:0000313" key="11">
    <source>
        <dbReference type="EMBL" id="QIK74280.1"/>
    </source>
</evidence>
<protein>
    <submittedName>
        <fullName evidence="11">Phospholipid carrier-dependent glycosyltransferase</fullName>
    </submittedName>
</protein>
<keyword evidence="4 11" id="KW-0808">Transferase</keyword>
<feature type="domain" description="Glycosyltransferase RgtA/B/C/D-like" evidence="10">
    <location>
        <begin position="83"/>
        <end position="235"/>
    </location>
</feature>
<dbReference type="PANTHER" id="PTHR33908:SF11">
    <property type="entry name" value="MEMBRANE PROTEIN"/>
    <property type="match status" value="1"/>
</dbReference>
<evidence type="ECO:0000256" key="5">
    <source>
        <dbReference type="ARBA" id="ARBA00022692"/>
    </source>
</evidence>
<dbReference type="Pfam" id="PF13231">
    <property type="entry name" value="PMT_2"/>
    <property type="match status" value="1"/>
</dbReference>
<evidence type="ECO:0000256" key="8">
    <source>
        <dbReference type="SAM" id="MobiDB-lite"/>
    </source>
</evidence>
<dbReference type="GO" id="GO:0009103">
    <property type="term" value="P:lipopolysaccharide biosynthetic process"/>
    <property type="evidence" value="ECO:0007669"/>
    <property type="project" value="UniProtKB-ARBA"/>
</dbReference>
<dbReference type="PANTHER" id="PTHR33908">
    <property type="entry name" value="MANNOSYLTRANSFERASE YKCB-RELATED"/>
    <property type="match status" value="1"/>
</dbReference>
<evidence type="ECO:0000256" key="9">
    <source>
        <dbReference type="SAM" id="Phobius"/>
    </source>
</evidence>
<feature type="compositionally biased region" description="Basic and acidic residues" evidence="8">
    <location>
        <begin position="17"/>
        <end position="26"/>
    </location>
</feature>
<proteinExistence type="predicted"/>
<keyword evidence="7 9" id="KW-0472">Membrane</keyword>
<dbReference type="EMBL" id="CP049866">
    <property type="protein sequence ID" value="QIK74280.1"/>
    <property type="molecule type" value="Genomic_DNA"/>
</dbReference>
<feature type="transmembrane region" description="Helical" evidence="9">
    <location>
        <begin position="32"/>
        <end position="53"/>
    </location>
</feature>
<feature type="transmembrane region" description="Helical" evidence="9">
    <location>
        <begin position="102"/>
        <end position="121"/>
    </location>
</feature>
<dbReference type="GO" id="GO:0005886">
    <property type="term" value="C:plasma membrane"/>
    <property type="evidence" value="ECO:0007669"/>
    <property type="project" value="UniProtKB-SubCell"/>
</dbReference>
<dbReference type="InterPro" id="IPR050297">
    <property type="entry name" value="LipidA_mod_glycosyltrf_83"/>
</dbReference>
<evidence type="ECO:0000256" key="6">
    <source>
        <dbReference type="ARBA" id="ARBA00022989"/>
    </source>
</evidence>
<evidence type="ECO:0000256" key="1">
    <source>
        <dbReference type="ARBA" id="ARBA00004651"/>
    </source>
</evidence>
<evidence type="ECO:0000256" key="4">
    <source>
        <dbReference type="ARBA" id="ARBA00022679"/>
    </source>
</evidence>
<feature type="transmembrane region" description="Helical" evidence="9">
    <location>
        <begin position="301"/>
        <end position="318"/>
    </location>
</feature>
<accession>A0A6G7YBY9</accession>
<feature type="transmembrane region" description="Helical" evidence="9">
    <location>
        <begin position="267"/>
        <end position="289"/>
    </location>
</feature>
<feature type="transmembrane region" description="Helical" evidence="9">
    <location>
        <begin position="127"/>
        <end position="146"/>
    </location>
</feature>
<evidence type="ECO:0000256" key="2">
    <source>
        <dbReference type="ARBA" id="ARBA00022475"/>
    </source>
</evidence>